<sequence length="631" mass="75291">MQKAHCAVLRIKDCLSYRLGQALIDYDKNGGGLCLLIKKLYHISKTHQRTQRLYKDFISLYPHLKYPALEQCSDYEEALRYKYHLSYLLGQALIKAHKSWYRGGYLKLYTSIKDARKIYKEFKQFIQDHQDFKLNNSSLILIFENKEFINDEEYKNYLTFLLQHLNPKQKQEFIKLLFSLPNSNSLLKEFKELFEEFKDYEALLVVLKHNISFHLQFINNNLTLIKEWLHSKEFKEKYLDTKHPYPSLLNPLKLDYESVDAELAWDMNVPLPDLYQFIFVLIHGAGTTSMTHFLRLCGVSLNRHWGNADFQYKQSYQMLLNNKNNYNAIIVSGSNFDGRRDKMIALCDKSCPVLCVVRDPICHFLPLINHVSGGLSKVVLKEFTLDTPMEDLFDFEVLRRKDRTTLKEQLTYYSDKDKDKEGACYLNHFLKQATKVICIDMEQILPHNAFKTLNHLAKELNFCPPQNSVLFEKYINSNGLWIGNALFYRIFKYKNIKIELSKERQNDENFIECIRNFTQNEFIIHKNKARVYIAKKDFEILKEDKELFEKITNYLKEYFVKCEEKFQEDSKKIYKEQDVLDCLRQNSILALKFKEKIDTQYSFVKKHYPEIFKSWSYYNEFEKICEEFDKH</sequence>
<evidence type="ECO:0008006" key="3">
    <source>
        <dbReference type="Google" id="ProtNLM"/>
    </source>
</evidence>
<dbReference type="RefSeq" id="WP_164502912.1">
    <property type="nucleotide sequence ID" value="NZ_CP020867.1"/>
</dbReference>
<dbReference type="KEGG" id="ccun:CCUN_1404"/>
<name>A0A1W6BY67_9BACT</name>
<dbReference type="AlphaFoldDB" id="A0A1W6BY67"/>
<reference evidence="1 2" key="1">
    <citation type="submission" date="2017-04" db="EMBL/GenBank/DDBJ databases">
        <title>Complete genome sequence of the Campylobacter cuniculorum type strain LMG24588.</title>
        <authorList>
            <person name="Miller W.G."/>
            <person name="Yee E."/>
            <person name="Revez J."/>
            <person name="Bono J.L."/>
            <person name="Rossi M."/>
        </authorList>
    </citation>
    <scope>NUCLEOTIDE SEQUENCE [LARGE SCALE GENOMIC DNA]</scope>
    <source>
        <strain evidence="1 2">LMG 24588</strain>
    </source>
</reference>
<dbReference type="eggNOG" id="COG1216">
    <property type="taxonomic scope" value="Bacteria"/>
</dbReference>
<dbReference type="STRING" id="1121267.CCUN_1404"/>
<evidence type="ECO:0000313" key="2">
    <source>
        <dbReference type="Proteomes" id="UP000192902"/>
    </source>
</evidence>
<proteinExistence type="predicted"/>
<organism evidence="1 2">
    <name type="scientific">Campylobacter cuniculorum DSM 23162 = LMG 24588</name>
    <dbReference type="NCBI Taxonomy" id="1121267"/>
    <lineage>
        <taxon>Bacteria</taxon>
        <taxon>Pseudomonadati</taxon>
        <taxon>Campylobacterota</taxon>
        <taxon>Epsilonproteobacteria</taxon>
        <taxon>Campylobacterales</taxon>
        <taxon>Campylobacteraceae</taxon>
        <taxon>Campylobacter</taxon>
    </lineage>
</organism>
<dbReference type="Proteomes" id="UP000192902">
    <property type="component" value="Chromosome"/>
</dbReference>
<accession>A0A1W6BY67</accession>
<evidence type="ECO:0000313" key="1">
    <source>
        <dbReference type="EMBL" id="ARJ56992.1"/>
    </source>
</evidence>
<dbReference type="Pfam" id="PF11186">
    <property type="entry name" value="DUF2972"/>
    <property type="match status" value="1"/>
</dbReference>
<protein>
    <recommendedName>
        <fullName evidence="3">DUF2972 domain-containing protein</fullName>
    </recommendedName>
</protein>
<dbReference type="InterPro" id="IPR021353">
    <property type="entry name" value="DUF2972"/>
</dbReference>
<dbReference type="EMBL" id="CP020867">
    <property type="protein sequence ID" value="ARJ56992.1"/>
    <property type="molecule type" value="Genomic_DNA"/>
</dbReference>
<gene>
    <name evidence="1" type="ORF">CCUN_1404</name>
</gene>